<organism evidence="2 3">
    <name type="scientific">Morella rubra</name>
    <name type="common">Chinese bayberry</name>
    <dbReference type="NCBI Taxonomy" id="262757"/>
    <lineage>
        <taxon>Eukaryota</taxon>
        <taxon>Viridiplantae</taxon>
        <taxon>Streptophyta</taxon>
        <taxon>Embryophyta</taxon>
        <taxon>Tracheophyta</taxon>
        <taxon>Spermatophyta</taxon>
        <taxon>Magnoliopsida</taxon>
        <taxon>eudicotyledons</taxon>
        <taxon>Gunneridae</taxon>
        <taxon>Pentapetalae</taxon>
        <taxon>rosids</taxon>
        <taxon>fabids</taxon>
        <taxon>Fagales</taxon>
        <taxon>Myricaceae</taxon>
        <taxon>Morella</taxon>
    </lineage>
</organism>
<keyword evidence="3" id="KW-1185">Reference proteome</keyword>
<sequence>MGKGLDHYDELVYMFGNTTSNGLIWRAPAQCPSTEVEERCLNIAEYTRSVKIDLTDEDTPLPYTPGRYKGDSEAPISRAFG</sequence>
<dbReference type="EMBL" id="RXIC02000133">
    <property type="protein sequence ID" value="KAB1200703.1"/>
    <property type="molecule type" value="Genomic_DNA"/>
</dbReference>
<reference evidence="2 3" key="1">
    <citation type="journal article" date="2019" name="Plant Biotechnol. J.">
        <title>The red bayberry genome and genetic basis of sex determination.</title>
        <authorList>
            <person name="Jia H.M."/>
            <person name="Jia H.J."/>
            <person name="Cai Q.L."/>
            <person name="Wang Y."/>
            <person name="Zhao H.B."/>
            <person name="Yang W.F."/>
            <person name="Wang G.Y."/>
            <person name="Li Y.H."/>
            <person name="Zhan D.L."/>
            <person name="Shen Y.T."/>
            <person name="Niu Q.F."/>
            <person name="Chang L."/>
            <person name="Qiu J."/>
            <person name="Zhao L."/>
            <person name="Xie H.B."/>
            <person name="Fu W.Y."/>
            <person name="Jin J."/>
            <person name="Li X.W."/>
            <person name="Jiao Y."/>
            <person name="Zhou C.C."/>
            <person name="Tu T."/>
            <person name="Chai C.Y."/>
            <person name="Gao J.L."/>
            <person name="Fan L.J."/>
            <person name="van de Weg E."/>
            <person name="Wang J.Y."/>
            <person name="Gao Z.S."/>
        </authorList>
    </citation>
    <scope>NUCLEOTIDE SEQUENCE [LARGE SCALE GENOMIC DNA]</scope>
    <source>
        <tissue evidence="2">Leaves</tissue>
    </source>
</reference>
<gene>
    <name evidence="2" type="ORF">CJ030_MR0G006559</name>
</gene>
<name>A0A6A1UKL0_9ROSI</name>
<proteinExistence type="predicted"/>
<feature type="region of interest" description="Disordered" evidence="1">
    <location>
        <begin position="56"/>
        <end position="81"/>
    </location>
</feature>
<comment type="caution">
    <text evidence="2">The sequence shown here is derived from an EMBL/GenBank/DDBJ whole genome shotgun (WGS) entry which is preliminary data.</text>
</comment>
<evidence type="ECO:0000313" key="3">
    <source>
        <dbReference type="Proteomes" id="UP000516437"/>
    </source>
</evidence>
<dbReference type="AlphaFoldDB" id="A0A6A1UKL0"/>
<protein>
    <submittedName>
        <fullName evidence="2">Uncharacterized protein</fullName>
    </submittedName>
</protein>
<accession>A0A6A1UKL0</accession>
<evidence type="ECO:0000313" key="2">
    <source>
        <dbReference type="EMBL" id="KAB1200703.1"/>
    </source>
</evidence>
<evidence type="ECO:0000256" key="1">
    <source>
        <dbReference type="SAM" id="MobiDB-lite"/>
    </source>
</evidence>
<dbReference type="Proteomes" id="UP000516437">
    <property type="component" value="Unassembled WGS sequence"/>
</dbReference>